<reference evidence="5" key="1">
    <citation type="submission" date="2015-06" db="EMBL/GenBank/DDBJ databases">
        <title>Complete genome sequence and metabolic analysis of phthalate degradation pathway in Gordonia sp. QH-11.</title>
        <authorList>
            <person name="Jin D."/>
            <person name="Kong X."/>
            <person name="Bai Z."/>
        </authorList>
    </citation>
    <scope>NUCLEOTIDE SEQUENCE [LARGE SCALE GENOMIC DNA]</scope>
    <source>
        <strain evidence="5">QH-11</strain>
    </source>
</reference>
<gene>
    <name evidence="4" type="ORF">ACH46_14355</name>
</gene>
<dbReference type="Proteomes" id="UP000063789">
    <property type="component" value="Chromosome"/>
</dbReference>
<dbReference type="STRING" id="1136941.ACH46_14355"/>
<dbReference type="GO" id="GO:0016747">
    <property type="term" value="F:acyltransferase activity, transferring groups other than amino-acyl groups"/>
    <property type="evidence" value="ECO:0007669"/>
    <property type="project" value="InterPro"/>
</dbReference>
<dbReference type="OrthoDB" id="9788300at2"/>
<sequence length="149" mass="16665">MPEVVVRRSVGEGEYPRLVEIWRSAVDATHHFLAADDRADIEEHLASDYFPHVNLIVAERDGIAVGFAGTAEQNLEMLFVDAAERGRGTGTALLAYVVDHDDVAKVDVNEQNSKAVEFYLRRGFEVVGRSELDDQGRAYPLLHMRIKRG</sequence>
<name>A0A0N9NIR5_9ACTN</name>
<dbReference type="PROSITE" id="PS51186">
    <property type="entry name" value="GNAT"/>
    <property type="match status" value="1"/>
</dbReference>
<dbReference type="KEGG" id="goq:ACH46_14355"/>
<evidence type="ECO:0000313" key="5">
    <source>
        <dbReference type="Proteomes" id="UP000063789"/>
    </source>
</evidence>
<dbReference type="CDD" id="cd04301">
    <property type="entry name" value="NAT_SF"/>
    <property type="match status" value="1"/>
</dbReference>
<dbReference type="InterPro" id="IPR000182">
    <property type="entry name" value="GNAT_dom"/>
</dbReference>
<feature type="domain" description="N-acetyltransferase" evidence="3">
    <location>
        <begin position="5"/>
        <end position="146"/>
    </location>
</feature>
<dbReference type="EMBL" id="CP011853">
    <property type="protein sequence ID" value="ALG85440.1"/>
    <property type="molecule type" value="Genomic_DNA"/>
</dbReference>
<dbReference type="Gene3D" id="3.40.630.30">
    <property type="match status" value="1"/>
</dbReference>
<dbReference type="AlphaFoldDB" id="A0A0N9NIR5"/>
<dbReference type="RefSeq" id="WP_062393524.1">
    <property type="nucleotide sequence ID" value="NZ_CP011853.1"/>
</dbReference>
<organism evidence="4 5">
    <name type="scientific">Gordonia phthalatica</name>
    <dbReference type="NCBI Taxonomy" id="1136941"/>
    <lineage>
        <taxon>Bacteria</taxon>
        <taxon>Bacillati</taxon>
        <taxon>Actinomycetota</taxon>
        <taxon>Actinomycetes</taxon>
        <taxon>Mycobacteriales</taxon>
        <taxon>Gordoniaceae</taxon>
        <taxon>Gordonia</taxon>
    </lineage>
</organism>
<evidence type="ECO:0000313" key="4">
    <source>
        <dbReference type="EMBL" id="ALG85440.1"/>
    </source>
</evidence>
<dbReference type="Pfam" id="PF13673">
    <property type="entry name" value="Acetyltransf_10"/>
    <property type="match status" value="1"/>
</dbReference>
<keyword evidence="1 4" id="KW-0808">Transferase</keyword>
<dbReference type="PATRIC" id="fig|1136941.3.peg.2932"/>
<evidence type="ECO:0000256" key="2">
    <source>
        <dbReference type="ARBA" id="ARBA00023315"/>
    </source>
</evidence>
<accession>A0A0N9NIR5</accession>
<keyword evidence="2" id="KW-0012">Acyltransferase</keyword>
<dbReference type="PANTHER" id="PTHR43800">
    <property type="entry name" value="PEPTIDYL-LYSINE N-ACETYLTRANSFERASE YJAB"/>
    <property type="match status" value="1"/>
</dbReference>
<dbReference type="SUPFAM" id="SSF55729">
    <property type="entry name" value="Acyl-CoA N-acyltransferases (Nat)"/>
    <property type="match status" value="1"/>
</dbReference>
<reference evidence="4 5" key="2">
    <citation type="journal article" date="2017" name="Int. J. Syst. Evol. Microbiol.">
        <title>Gordonia phthalatica sp. nov., a di-n-butyl phthalate-degrading bacterium isolated from activated sludge.</title>
        <authorList>
            <person name="Jin D."/>
            <person name="Kong X."/>
            <person name="Jia M."/>
            <person name="Yu X."/>
            <person name="Wang X."/>
            <person name="Zhuang X."/>
            <person name="Deng Y."/>
            <person name="Bai Z."/>
        </authorList>
    </citation>
    <scope>NUCLEOTIDE SEQUENCE [LARGE SCALE GENOMIC DNA]</scope>
    <source>
        <strain evidence="4 5">QH-11</strain>
    </source>
</reference>
<dbReference type="InterPro" id="IPR016181">
    <property type="entry name" value="Acyl_CoA_acyltransferase"/>
</dbReference>
<evidence type="ECO:0000259" key="3">
    <source>
        <dbReference type="PROSITE" id="PS51186"/>
    </source>
</evidence>
<dbReference type="NCBIfam" id="NF007807">
    <property type="entry name" value="PRK10514.1"/>
    <property type="match status" value="1"/>
</dbReference>
<protein>
    <submittedName>
        <fullName evidence="4">GCN5 family acetyltransferase</fullName>
    </submittedName>
</protein>
<evidence type="ECO:0000256" key="1">
    <source>
        <dbReference type="ARBA" id="ARBA00022679"/>
    </source>
</evidence>
<keyword evidence="5" id="KW-1185">Reference proteome</keyword>
<proteinExistence type="predicted"/>
<dbReference type="PANTHER" id="PTHR43800:SF1">
    <property type="entry name" value="PEPTIDYL-LYSINE N-ACETYLTRANSFERASE YJAB"/>
    <property type="match status" value="1"/>
</dbReference>